<keyword evidence="1" id="KW-0732">Signal</keyword>
<comment type="caution">
    <text evidence="3">The sequence shown here is derived from an EMBL/GenBank/DDBJ whole genome shotgun (WGS) entry which is preliminary data.</text>
</comment>
<dbReference type="Proteomes" id="UP001500936">
    <property type="component" value="Unassembled WGS sequence"/>
</dbReference>
<sequence length="569" mass="64265">MKTTIYVWIGMCILACQFSYAQQSPVSGIVIPIIKESPATIRAMSRNSVSGREFNRMFIELGMKEYQIEIGDTLIIKVNLKTTTESIGIIPKLCYDNCQIKQVSERNQQTNGYEIDTISTSTLTDNTLFLPINELVEYSNEFGNPVVLDNSTLSTIYIYFTNAYRYDVQFTYQVDLKKRSKTQAGAASLKRSIPSLKTARYHALLIGVDEYDDPRLKLRNPASDIARLDSVLALKYVFSSITRLVNPTKRELREILTQMAYTLVNDDNLLVYFAGHAIIDQQNGYWVLKDSKVGDLDSYLSVAALTKIISQMRVQHVLLVADACFGSAVIRSRDITDFDLKTWQERYNQRSRRAISSSYLETVPDKSTFSTLFRDALAGNSDDFVSAEALFDSFKHRVYNKSTTRQRPVYGNIDGVLKGTGDFVFRRRQPADSGVVVQRTTYALTSDPTARIRFDSALDSMQVIHMDQSDGDTTRAGIENYANRAVTLVNTYKGDVTVNVSLKDLPASQRIISIPPNKTKILDLGNFPAARVSVRTSDNHSVDYQLQRGMRYQILWLADSGQLDLYLVR</sequence>
<accession>A0ABP8KK07</accession>
<dbReference type="Gene3D" id="3.40.50.1460">
    <property type="match status" value="1"/>
</dbReference>
<dbReference type="Pfam" id="PF00656">
    <property type="entry name" value="Peptidase_C14"/>
    <property type="match status" value="1"/>
</dbReference>
<dbReference type="InterPro" id="IPR011600">
    <property type="entry name" value="Pept_C14_caspase"/>
</dbReference>
<evidence type="ECO:0000256" key="1">
    <source>
        <dbReference type="SAM" id="SignalP"/>
    </source>
</evidence>
<evidence type="ECO:0000313" key="3">
    <source>
        <dbReference type="EMBL" id="GAA4409029.1"/>
    </source>
</evidence>
<dbReference type="RefSeq" id="WP_345268796.1">
    <property type="nucleotide sequence ID" value="NZ_BAABHB010000006.1"/>
</dbReference>
<feature type="domain" description="Peptidase C14 caspase" evidence="2">
    <location>
        <begin position="202"/>
        <end position="409"/>
    </location>
</feature>
<protein>
    <recommendedName>
        <fullName evidence="2">Peptidase C14 caspase domain-containing protein</fullName>
    </recommendedName>
</protein>
<proteinExistence type="predicted"/>
<reference evidence="4" key="1">
    <citation type="journal article" date="2019" name="Int. J. Syst. Evol. Microbiol.">
        <title>The Global Catalogue of Microorganisms (GCM) 10K type strain sequencing project: providing services to taxonomists for standard genome sequencing and annotation.</title>
        <authorList>
            <consortium name="The Broad Institute Genomics Platform"/>
            <consortium name="The Broad Institute Genome Sequencing Center for Infectious Disease"/>
            <person name="Wu L."/>
            <person name="Ma J."/>
        </authorList>
    </citation>
    <scope>NUCLEOTIDE SEQUENCE [LARGE SCALE GENOMIC DNA]</scope>
    <source>
        <strain evidence="4">JCM 17925</strain>
    </source>
</reference>
<evidence type="ECO:0000313" key="4">
    <source>
        <dbReference type="Proteomes" id="UP001500936"/>
    </source>
</evidence>
<gene>
    <name evidence="3" type="ORF">GCM10023187_31680</name>
</gene>
<organism evidence="3 4">
    <name type="scientific">Nibrella viscosa</name>
    <dbReference type="NCBI Taxonomy" id="1084524"/>
    <lineage>
        <taxon>Bacteria</taxon>
        <taxon>Pseudomonadati</taxon>
        <taxon>Bacteroidota</taxon>
        <taxon>Cytophagia</taxon>
        <taxon>Cytophagales</taxon>
        <taxon>Spirosomataceae</taxon>
        <taxon>Nibrella</taxon>
    </lineage>
</organism>
<keyword evidence="4" id="KW-1185">Reference proteome</keyword>
<feature type="signal peptide" evidence="1">
    <location>
        <begin position="1"/>
        <end position="21"/>
    </location>
</feature>
<feature type="chain" id="PRO_5047243448" description="Peptidase C14 caspase domain-containing protein" evidence="1">
    <location>
        <begin position="22"/>
        <end position="569"/>
    </location>
</feature>
<dbReference type="EMBL" id="BAABHB010000006">
    <property type="protein sequence ID" value="GAA4409029.1"/>
    <property type="molecule type" value="Genomic_DNA"/>
</dbReference>
<evidence type="ECO:0000259" key="2">
    <source>
        <dbReference type="Pfam" id="PF00656"/>
    </source>
</evidence>
<name>A0ABP8KK07_9BACT</name>